<sequence length="74" mass="8851">MKVKLKLFYAPTEEQYYIYYFKGFTFALYIVENIKPLNIYPVDYFGGIHSSDTEIMKVIEEFAIAEFKKINNDF</sequence>
<gene>
    <name evidence="1" type="ORF">ABS765_13245</name>
</gene>
<keyword evidence="2" id="KW-1185">Reference proteome</keyword>
<accession>A0ABW8Y464</accession>
<dbReference type="RefSeq" id="WP_408091300.1">
    <property type="nucleotide sequence ID" value="NZ_JBELPY010000009.1"/>
</dbReference>
<evidence type="ECO:0000313" key="1">
    <source>
        <dbReference type="EMBL" id="MFL9834989.1"/>
    </source>
</evidence>
<proteinExistence type="predicted"/>
<protein>
    <submittedName>
        <fullName evidence="1">Uncharacterized protein</fullName>
    </submittedName>
</protein>
<reference evidence="1 2" key="1">
    <citation type="submission" date="2024-06" db="EMBL/GenBank/DDBJ databases">
        <authorList>
            <person name="Kaempfer P."/>
            <person name="Viver T."/>
        </authorList>
    </citation>
    <scope>NUCLEOTIDE SEQUENCE [LARGE SCALE GENOMIC DNA]</scope>
    <source>
        <strain evidence="1 2">ST-37</strain>
    </source>
</reference>
<dbReference type="Proteomes" id="UP001629058">
    <property type="component" value="Unassembled WGS sequence"/>
</dbReference>
<dbReference type="EMBL" id="JBELPY010000009">
    <property type="protein sequence ID" value="MFL9834989.1"/>
    <property type="molecule type" value="Genomic_DNA"/>
</dbReference>
<comment type="caution">
    <text evidence="1">The sequence shown here is derived from an EMBL/GenBank/DDBJ whole genome shotgun (WGS) entry which is preliminary data.</text>
</comment>
<name>A0ABW8Y464_9FLAO</name>
<evidence type="ECO:0000313" key="2">
    <source>
        <dbReference type="Proteomes" id="UP001629058"/>
    </source>
</evidence>
<organism evidence="1 2">
    <name type="scientific">Chryseobacterium terrae</name>
    <dbReference type="NCBI Taxonomy" id="3163299"/>
    <lineage>
        <taxon>Bacteria</taxon>
        <taxon>Pseudomonadati</taxon>
        <taxon>Bacteroidota</taxon>
        <taxon>Flavobacteriia</taxon>
        <taxon>Flavobacteriales</taxon>
        <taxon>Weeksellaceae</taxon>
        <taxon>Chryseobacterium group</taxon>
        <taxon>Chryseobacterium</taxon>
    </lineage>
</organism>